<dbReference type="PANTHER" id="PTHR25462:SF296">
    <property type="entry name" value="MEIOTIC P26, ISOFORM F"/>
    <property type="match status" value="1"/>
</dbReference>
<comment type="caution">
    <text evidence="2">The sequence shown here is derived from an EMBL/GenBank/DDBJ whole genome shotgun (WGS) entry which is preliminary data.</text>
</comment>
<gene>
    <name evidence="2" type="ORF">EB796_006730</name>
</gene>
<keyword evidence="1" id="KW-0175">Coiled coil</keyword>
<sequence length="299" mass="34560">MSKLSSQHNIIMHILYSQPYTIIILCNNEIIVECPSLHDQTDTACDVCVRKDIHDQLATTYCTSCSTKFCLKHLQSHDDCFWDHVKIDMEEYKQQAKKLEPRPCSEHPDLEYSMGCGVCQVVICNKCVSNLGLCTDGAPHRLRSLEDLVPELYQEISELKTLIVNKEDVLSTVFKETAKTISDFEMETKMMVELLRKTCNNQINSIRQKYDNLEKDLMKFRNKIQKEMEHFMKNNVDRKLGILSDCKRKVEFDFQNSHKVDIVHGYSQAFKDMNDLLKGDPPALPSYNVVVLVKKGKIK</sequence>
<dbReference type="EMBL" id="VXIV02000962">
    <property type="protein sequence ID" value="KAF6034956.1"/>
    <property type="molecule type" value="Genomic_DNA"/>
</dbReference>
<evidence type="ECO:0008006" key="4">
    <source>
        <dbReference type="Google" id="ProtNLM"/>
    </source>
</evidence>
<organism evidence="2 3">
    <name type="scientific">Bugula neritina</name>
    <name type="common">Brown bryozoan</name>
    <name type="synonym">Sertularia neritina</name>
    <dbReference type="NCBI Taxonomy" id="10212"/>
    <lineage>
        <taxon>Eukaryota</taxon>
        <taxon>Metazoa</taxon>
        <taxon>Spiralia</taxon>
        <taxon>Lophotrochozoa</taxon>
        <taxon>Bryozoa</taxon>
        <taxon>Gymnolaemata</taxon>
        <taxon>Cheilostomatida</taxon>
        <taxon>Flustrina</taxon>
        <taxon>Buguloidea</taxon>
        <taxon>Bugulidae</taxon>
        <taxon>Bugula</taxon>
    </lineage>
</organism>
<reference evidence="2" key="1">
    <citation type="submission" date="2020-06" db="EMBL/GenBank/DDBJ databases">
        <title>Draft genome of Bugula neritina, a colonial animal packing powerful symbionts and potential medicines.</title>
        <authorList>
            <person name="Rayko M."/>
        </authorList>
    </citation>
    <scope>NUCLEOTIDE SEQUENCE [LARGE SCALE GENOMIC DNA]</scope>
    <source>
        <strain evidence="2">Kwan_BN1</strain>
    </source>
</reference>
<feature type="coiled-coil region" evidence="1">
    <location>
        <begin position="196"/>
        <end position="230"/>
    </location>
</feature>
<accession>A0A7J7KBM5</accession>
<name>A0A7J7KBM5_BUGNE</name>
<dbReference type="AlphaFoldDB" id="A0A7J7KBM5"/>
<dbReference type="Gene3D" id="3.30.160.60">
    <property type="entry name" value="Classic Zinc Finger"/>
    <property type="match status" value="1"/>
</dbReference>
<keyword evidence="3" id="KW-1185">Reference proteome</keyword>
<evidence type="ECO:0000256" key="1">
    <source>
        <dbReference type="SAM" id="Coils"/>
    </source>
</evidence>
<evidence type="ECO:0000313" key="2">
    <source>
        <dbReference type="EMBL" id="KAF6034956.1"/>
    </source>
</evidence>
<dbReference type="SUPFAM" id="SSF57845">
    <property type="entry name" value="B-box zinc-binding domain"/>
    <property type="match status" value="1"/>
</dbReference>
<dbReference type="InterPro" id="IPR047153">
    <property type="entry name" value="TRIM45/56/19-like"/>
</dbReference>
<evidence type="ECO:0000313" key="3">
    <source>
        <dbReference type="Proteomes" id="UP000593567"/>
    </source>
</evidence>
<dbReference type="GO" id="GO:0061630">
    <property type="term" value="F:ubiquitin protein ligase activity"/>
    <property type="evidence" value="ECO:0007669"/>
    <property type="project" value="TreeGrafter"/>
</dbReference>
<dbReference type="PANTHER" id="PTHR25462">
    <property type="entry name" value="BONUS, ISOFORM C-RELATED"/>
    <property type="match status" value="1"/>
</dbReference>
<dbReference type="Proteomes" id="UP000593567">
    <property type="component" value="Unassembled WGS sequence"/>
</dbReference>
<proteinExistence type="predicted"/>
<protein>
    <recommendedName>
        <fullName evidence="4">B box-type domain-containing protein</fullName>
    </recommendedName>
</protein>